<dbReference type="Gene3D" id="3.40.50.1240">
    <property type="entry name" value="Phosphoglycerate mutase-like"/>
    <property type="match status" value="1"/>
</dbReference>
<feature type="binding site" evidence="2">
    <location>
        <position position="68"/>
    </location>
    <ligand>
        <name>substrate</name>
    </ligand>
</feature>
<dbReference type="InterPro" id="IPR050275">
    <property type="entry name" value="PGM_Phosphatase"/>
</dbReference>
<dbReference type="GO" id="GO:0101006">
    <property type="term" value="F:protein histidine phosphatase activity"/>
    <property type="evidence" value="ECO:0007669"/>
    <property type="project" value="TreeGrafter"/>
</dbReference>
<feature type="active site" description="Proton donor/acceptor" evidence="1">
    <location>
        <position position="89"/>
    </location>
</feature>
<dbReference type="EMBL" id="FZOW01000014">
    <property type="protein sequence ID" value="SNT33828.1"/>
    <property type="molecule type" value="Genomic_DNA"/>
</dbReference>
<dbReference type="Proteomes" id="UP000198327">
    <property type="component" value="Unassembled WGS sequence"/>
</dbReference>
<dbReference type="PANTHER" id="PTHR48100">
    <property type="entry name" value="BROAD-SPECIFICITY PHOSPHATASE YOR283W-RELATED"/>
    <property type="match status" value="1"/>
</dbReference>
<dbReference type="GO" id="GO:0070297">
    <property type="term" value="P:regulation of phosphorelay signal transduction system"/>
    <property type="evidence" value="ECO:0007669"/>
    <property type="project" value="TreeGrafter"/>
</dbReference>
<feature type="binding site" evidence="2">
    <location>
        <begin position="89"/>
        <end position="92"/>
    </location>
    <ligand>
        <name>substrate</name>
    </ligand>
</feature>
<dbReference type="NCBIfam" id="NF009993">
    <property type="entry name" value="PRK13462.1"/>
    <property type="match status" value="1"/>
</dbReference>
<keyword evidence="4" id="KW-1185">Reference proteome</keyword>
<protein>
    <submittedName>
        <fullName evidence="3">Probable phosphoglycerate mutase</fullName>
    </submittedName>
</protein>
<dbReference type="AlphaFoldDB" id="A0A239LVD3"/>
<organism evidence="3 4">
    <name type="scientific">Rhodococcoides kyotonense</name>
    <dbReference type="NCBI Taxonomy" id="398843"/>
    <lineage>
        <taxon>Bacteria</taxon>
        <taxon>Bacillati</taxon>
        <taxon>Actinomycetota</taxon>
        <taxon>Actinomycetes</taxon>
        <taxon>Mycobacteriales</taxon>
        <taxon>Nocardiaceae</taxon>
        <taxon>Rhodococcoides</taxon>
    </lineage>
</organism>
<evidence type="ECO:0000256" key="1">
    <source>
        <dbReference type="PIRSR" id="PIRSR613078-1"/>
    </source>
</evidence>
<sequence length="208" mass="22875">MTTSANGDIGRVVLLRHGETEWATTGRHTGTTDVPLTAVGEEQAVAAGTLVQELDLRAPLVLCSPRARAQHTARLAGLEIDRSWDALAEWDYGDYEGLTTKEIRKSVPHWTVWTHPCPNGETIDEIGTRADLVLSVALSALEERDVVLVGHGHFSRALLTRWIELPVSEGKRFALSPAAYSVLGFEHAYRQISVHNIHPSVRTGRKQS</sequence>
<evidence type="ECO:0000313" key="3">
    <source>
        <dbReference type="EMBL" id="SNT33828.1"/>
    </source>
</evidence>
<feature type="active site" description="Tele-phosphohistidine intermediate" evidence="1">
    <location>
        <position position="17"/>
    </location>
</feature>
<reference evidence="4" key="1">
    <citation type="submission" date="2017-06" db="EMBL/GenBank/DDBJ databases">
        <authorList>
            <person name="Varghese N."/>
            <person name="Submissions S."/>
        </authorList>
    </citation>
    <scope>NUCLEOTIDE SEQUENCE [LARGE SCALE GENOMIC DNA]</scope>
    <source>
        <strain evidence="4">JCM 23211</strain>
    </source>
</reference>
<dbReference type="SUPFAM" id="SSF53254">
    <property type="entry name" value="Phosphoglycerate mutase-like"/>
    <property type="match status" value="1"/>
</dbReference>
<dbReference type="SMART" id="SM00855">
    <property type="entry name" value="PGAM"/>
    <property type="match status" value="1"/>
</dbReference>
<accession>A0A239LVD3</accession>
<dbReference type="RefSeq" id="WP_176444423.1">
    <property type="nucleotide sequence ID" value="NZ_FZOW01000014.1"/>
</dbReference>
<feature type="binding site" evidence="2">
    <location>
        <begin position="29"/>
        <end position="30"/>
    </location>
    <ligand>
        <name>substrate</name>
    </ligand>
</feature>
<evidence type="ECO:0000313" key="4">
    <source>
        <dbReference type="Proteomes" id="UP000198327"/>
    </source>
</evidence>
<dbReference type="Pfam" id="PF00300">
    <property type="entry name" value="His_Phos_1"/>
    <property type="match status" value="1"/>
</dbReference>
<dbReference type="PANTHER" id="PTHR48100:SF15">
    <property type="entry name" value="SEDOHEPTULOSE 1,7-BISPHOSPHATASE"/>
    <property type="match status" value="1"/>
</dbReference>
<evidence type="ECO:0000256" key="2">
    <source>
        <dbReference type="PIRSR" id="PIRSR613078-2"/>
    </source>
</evidence>
<name>A0A239LVD3_9NOCA</name>
<dbReference type="InterPro" id="IPR013078">
    <property type="entry name" value="His_Pase_superF_clade-1"/>
</dbReference>
<dbReference type="CDD" id="cd07067">
    <property type="entry name" value="HP_PGM_like"/>
    <property type="match status" value="1"/>
</dbReference>
<gene>
    <name evidence="3" type="ORF">SAMN05421642_114100</name>
</gene>
<dbReference type="InterPro" id="IPR029033">
    <property type="entry name" value="His_PPase_superfam"/>
</dbReference>
<dbReference type="STRING" id="398843.A3K89_15645"/>
<proteinExistence type="predicted"/>